<dbReference type="Proteomes" id="UP001153332">
    <property type="component" value="Unassembled WGS sequence"/>
</dbReference>
<name>A0ACC2JR29_9PEZI</name>
<keyword evidence="2" id="KW-1185">Reference proteome</keyword>
<reference evidence="1" key="1">
    <citation type="submission" date="2022-12" db="EMBL/GenBank/DDBJ databases">
        <title>Genome Sequence of Lasiodiplodia mahajangana.</title>
        <authorList>
            <person name="Buettner E."/>
        </authorList>
    </citation>
    <scope>NUCLEOTIDE SEQUENCE</scope>
    <source>
        <strain evidence="1">VT137</strain>
    </source>
</reference>
<dbReference type="EMBL" id="JAPUUL010000638">
    <property type="protein sequence ID" value="KAJ8129871.1"/>
    <property type="molecule type" value="Genomic_DNA"/>
</dbReference>
<proteinExistence type="predicted"/>
<comment type="caution">
    <text evidence="1">The sequence shown here is derived from an EMBL/GenBank/DDBJ whole genome shotgun (WGS) entry which is preliminary data.</text>
</comment>
<evidence type="ECO:0000313" key="2">
    <source>
        <dbReference type="Proteomes" id="UP001153332"/>
    </source>
</evidence>
<organism evidence="1 2">
    <name type="scientific">Lasiodiplodia mahajangana</name>
    <dbReference type="NCBI Taxonomy" id="1108764"/>
    <lineage>
        <taxon>Eukaryota</taxon>
        <taxon>Fungi</taxon>
        <taxon>Dikarya</taxon>
        <taxon>Ascomycota</taxon>
        <taxon>Pezizomycotina</taxon>
        <taxon>Dothideomycetes</taxon>
        <taxon>Dothideomycetes incertae sedis</taxon>
        <taxon>Botryosphaeriales</taxon>
        <taxon>Botryosphaeriaceae</taxon>
        <taxon>Lasiodiplodia</taxon>
    </lineage>
</organism>
<accession>A0ACC2JR29</accession>
<gene>
    <name evidence="1" type="ORF">O1611_g3763</name>
</gene>
<sequence length="153" mass="16865">MPHSISPGSQDSSEAANANMADTPALNGDSDGDVPMTGTNGDEKKDVKLEDLFADVDSDEEFPSSRPDGIKPSSPPMPPSSPIGDGNNISSSDPQLMRMFYQRLFPFRYLFLWLNHAEKTTNDFAHREFALTLNDAGGNEIYLRYQSYPTSEL</sequence>
<protein>
    <submittedName>
        <fullName evidence="1">Uncharacterized protein</fullName>
    </submittedName>
</protein>
<evidence type="ECO:0000313" key="1">
    <source>
        <dbReference type="EMBL" id="KAJ8129871.1"/>
    </source>
</evidence>